<keyword evidence="10 11" id="KW-0012">Acyltransferase</keyword>
<evidence type="ECO:0000259" key="14">
    <source>
        <dbReference type="PROSITE" id="PS52004"/>
    </source>
</evidence>
<dbReference type="Pfam" id="PF00109">
    <property type="entry name" value="ketoacyl-synt"/>
    <property type="match status" value="1"/>
</dbReference>
<dbReference type="NCBIfam" id="TIGR03150">
    <property type="entry name" value="fabF"/>
    <property type="match status" value="1"/>
</dbReference>
<accession>A0A2M9A9K7</accession>
<keyword evidence="16" id="KW-1185">Reference proteome</keyword>
<comment type="similarity">
    <text evidence="2 11 13">Belongs to the thiolase-like superfamily. Beta-ketoacyl-ACP synthases family.</text>
</comment>
<dbReference type="InterPro" id="IPR014031">
    <property type="entry name" value="Ketoacyl_synth_C"/>
</dbReference>
<evidence type="ECO:0000256" key="8">
    <source>
        <dbReference type="ARBA" id="ARBA00023098"/>
    </source>
</evidence>
<dbReference type="EC" id="2.3.1.179" evidence="3 11"/>
<evidence type="ECO:0000256" key="10">
    <source>
        <dbReference type="ARBA" id="ARBA00023315"/>
    </source>
</evidence>
<feature type="domain" description="Ketosynthase family 3 (KS3)" evidence="14">
    <location>
        <begin position="1"/>
        <end position="409"/>
    </location>
</feature>
<comment type="caution">
    <text evidence="15">The sequence shown here is derived from an EMBL/GenBank/DDBJ whole genome shotgun (WGS) entry which is preliminary data.</text>
</comment>
<comment type="catalytic activity">
    <reaction evidence="11">
        <text>(9Z)-hexadecenoyl-[ACP] + malonyl-[ACP] + H(+) = 3-oxo-(11Z)-octadecenoyl-[ACP] + holo-[ACP] + CO2</text>
        <dbReference type="Rhea" id="RHEA:55040"/>
        <dbReference type="Rhea" id="RHEA-COMP:9623"/>
        <dbReference type="Rhea" id="RHEA-COMP:9685"/>
        <dbReference type="Rhea" id="RHEA-COMP:10800"/>
        <dbReference type="Rhea" id="RHEA-COMP:14074"/>
        <dbReference type="ChEBI" id="CHEBI:15378"/>
        <dbReference type="ChEBI" id="CHEBI:16526"/>
        <dbReference type="ChEBI" id="CHEBI:64479"/>
        <dbReference type="ChEBI" id="CHEBI:78449"/>
        <dbReference type="ChEBI" id="CHEBI:83989"/>
        <dbReference type="ChEBI" id="CHEBI:138538"/>
        <dbReference type="EC" id="2.3.1.179"/>
    </reaction>
</comment>
<dbReference type="CDD" id="cd00834">
    <property type="entry name" value="KAS_I_II"/>
    <property type="match status" value="1"/>
</dbReference>
<evidence type="ECO:0000256" key="3">
    <source>
        <dbReference type="ARBA" id="ARBA00012356"/>
    </source>
</evidence>
<evidence type="ECO:0000256" key="4">
    <source>
        <dbReference type="ARBA" id="ARBA00014657"/>
    </source>
</evidence>
<evidence type="ECO:0000256" key="12">
    <source>
        <dbReference type="PIRSR" id="PIRSR000447-1"/>
    </source>
</evidence>
<dbReference type="Pfam" id="PF02801">
    <property type="entry name" value="Ketoacyl-synt_C"/>
    <property type="match status" value="1"/>
</dbReference>
<evidence type="ECO:0000256" key="13">
    <source>
        <dbReference type="RuleBase" id="RU003694"/>
    </source>
</evidence>
<dbReference type="GO" id="GO:0006633">
    <property type="term" value="P:fatty acid biosynthetic process"/>
    <property type="evidence" value="ECO:0007669"/>
    <property type="project" value="UniProtKB-UniRule"/>
</dbReference>
<dbReference type="GO" id="GO:0004315">
    <property type="term" value="F:3-oxoacyl-[acyl-carrier-protein] synthase activity"/>
    <property type="evidence" value="ECO:0007669"/>
    <property type="project" value="UniProtKB-UniRule"/>
</dbReference>
<comment type="function">
    <text evidence="11">Involved in the type II fatty acid elongation cycle. Catalyzes the elongation of a wide range of acyl-ACP by the addition of two carbons from malonyl-ACP to an acyl acceptor. Can efficiently catalyze the conversion of palmitoleoyl-ACP (cis-hexadec-9-enoyl-ACP) to cis-vaccenoyl-ACP (cis-octadec-11-enoyl-ACP), an essential step in the thermal regulation of fatty acid composition.</text>
</comment>
<feature type="active site" description="For beta-ketoacyl synthase activity" evidence="12">
    <location>
        <position position="162"/>
    </location>
</feature>
<keyword evidence="9 11" id="KW-0275">Fatty acid biosynthesis</keyword>
<evidence type="ECO:0000256" key="6">
    <source>
        <dbReference type="ARBA" id="ARBA00022679"/>
    </source>
</evidence>
<dbReference type="Proteomes" id="UP000231134">
    <property type="component" value="Unassembled WGS sequence"/>
</dbReference>
<dbReference type="FunFam" id="3.40.47.10:FF:000018">
    <property type="entry name" value="3-oxoacyl-[acyl-carrier-protein] synthase 2"/>
    <property type="match status" value="1"/>
</dbReference>
<keyword evidence="8" id="KW-0443">Lipid metabolism</keyword>
<gene>
    <name evidence="15" type="ORF">BGX16_2447</name>
</gene>
<dbReference type="RefSeq" id="WP_100426279.1">
    <property type="nucleotide sequence ID" value="NZ_JAXFBG010000012.1"/>
</dbReference>
<evidence type="ECO:0000313" key="16">
    <source>
        <dbReference type="Proteomes" id="UP000231134"/>
    </source>
</evidence>
<comment type="catalytic activity">
    <reaction evidence="11">
        <text>a fatty acyl-[ACP] + malonyl-[ACP] + H(+) = a 3-oxoacyl-[ACP] + holo-[ACP] + CO2</text>
        <dbReference type="Rhea" id="RHEA:22836"/>
        <dbReference type="Rhea" id="RHEA-COMP:9623"/>
        <dbReference type="Rhea" id="RHEA-COMP:9685"/>
        <dbReference type="Rhea" id="RHEA-COMP:9916"/>
        <dbReference type="Rhea" id="RHEA-COMP:14125"/>
        <dbReference type="ChEBI" id="CHEBI:15378"/>
        <dbReference type="ChEBI" id="CHEBI:16526"/>
        <dbReference type="ChEBI" id="CHEBI:64479"/>
        <dbReference type="ChEBI" id="CHEBI:78449"/>
        <dbReference type="ChEBI" id="CHEBI:78776"/>
        <dbReference type="ChEBI" id="CHEBI:138651"/>
    </reaction>
</comment>
<dbReference type="PIRSF" id="PIRSF000447">
    <property type="entry name" value="KAS_II"/>
    <property type="match status" value="1"/>
</dbReference>
<dbReference type="InterPro" id="IPR014030">
    <property type="entry name" value="Ketoacyl_synth_N"/>
</dbReference>
<evidence type="ECO:0000256" key="11">
    <source>
        <dbReference type="PIRNR" id="PIRNR000447"/>
    </source>
</evidence>
<dbReference type="PANTHER" id="PTHR11712:SF336">
    <property type="entry name" value="3-OXOACYL-[ACYL-CARRIER-PROTEIN] SYNTHASE, MITOCHONDRIAL"/>
    <property type="match status" value="1"/>
</dbReference>
<keyword evidence="6 11" id="KW-0808">Transferase</keyword>
<dbReference type="EMBL" id="PGEX01000001">
    <property type="protein sequence ID" value="PJJ42421.1"/>
    <property type="molecule type" value="Genomic_DNA"/>
</dbReference>
<dbReference type="SUPFAM" id="SSF53901">
    <property type="entry name" value="Thiolase-like"/>
    <property type="match status" value="2"/>
</dbReference>
<name>A0A2M9A9K7_9BACT</name>
<dbReference type="PROSITE" id="PS00606">
    <property type="entry name" value="KS3_1"/>
    <property type="match status" value="1"/>
</dbReference>
<dbReference type="InterPro" id="IPR018201">
    <property type="entry name" value="Ketoacyl_synth_AS"/>
</dbReference>
<dbReference type="UniPathway" id="UPA00094"/>
<dbReference type="PROSITE" id="PS52004">
    <property type="entry name" value="KS3_2"/>
    <property type="match status" value="1"/>
</dbReference>
<dbReference type="AlphaFoldDB" id="A0A2M9A9K7"/>
<organism evidence="15 16">
    <name type="scientific">Hallerella succinigenes</name>
    <dbReference type="NCBI Taxonomy" id="1896222"/>
    <lineage>
        <taxon>Bacteria</taxon>
        <taxon>Pseudomonadati</taxon>
        <taxon>Fibrobacterota</taxon>
        <taxon>Fibrobacteria</taxon>
        <taxon>Fibrobacterales</taxon>
        <taxon>Fibrobacteraceae</taxon>
        <taxon>Hallerella</taxon>
    </lineage>
</organism>
<evidence type="ECO:0000313" key="15">
    <source>
        <dbReference type="EMBL" id="PJJ42421.1"/>
    </source>
</evidence>
<sequence>MEEVVVTGMGCVSSLGNDPDTLWANLLAGKCGISNIEKMDTSAYEVHFASEVKDFDDSENFNARDQKRYSRNIRYAVYAALNAVKDSGLNLEQVDKTRAGVIVASGMGGMDIYYDGSAALATKGPRRVSPFFIPMSITNMATGEISIRLGFMGPNFVTTSACASSNHALIAAADQIRLGRADVMIAGGTEEAVTPVALAGFANMHALSRRNDDPAHASRPFDKNRDGFVIGEGSAIMVLESRSHAEKRGAKILATIAGVGLSADAHHITAPREDGAGVKLAIEAALRDAKLEPQQVGYINTHGTSTPLGDVAECGAIYDVYKGDVANLKINSSKGMIGHMLGAASAIEGIITIKSLIDQKVHGSINIEEQDPAIKLDVCKDGSVDHKFDYAMSNSFGFGGHNSVVIFGKAK</sequence>
<keyword evidence="7" id="KW-0276">Fatty acid metabolism</keyword>
<keyword evidence="5 11" id="KW-0444">Lipid biosynthesis</keyword>
<dbReference type="InterPro" id="IPR000794">
    <property type="entry name" value="Beta-ketoacyl_synthase"/>
</dbReference>
<evidence type="ECO:0000256" key="9">
    <source>
        <dbReference type="ARBA" id="ARBA00023160"/>
    </source>
</evidence>
<dbReference type="InterPro" id="IPR017568">
    <property type="entry name" value="3-oxoacyl-ACP_synth-2"/>
</dbReference>
<dbReference type="OrthoDB" id="9808669at2"/>
<dbReference type="PANTHER" id="PTHR11712">
    <property type="entry name" value="POLYKETIDE SYNTHASE-RELATED"/>
    <property type="match status" value="1"/>
</dbReference>
<evidence type="ECO:0000256" key="7">
    <source>
        <dbReference type="ARBA" id="ARBA00022832"/>
    </source>
</evidence>
<dbReference type="Gene3D" id="3.40.47.10">
    <property type="match status" value="2"/>
</dbReference>
<dbReference type="SMART" id="SM00825">
    <property type="entry name" value="PKS_KS"/>
    <property type="match status" value="1"/>
</dbReference>
<evidence type="ECO:0000256" key="5">
    <source>
        <dbReference type="ARBA" id="ARBA00022516"/>
    </source>
</evidence>
<evidence type="ECO:0000256" key="1">
    <source>
        <dbReference type="ARBA" id="ARBA00005194"/>
    </source>
</evidence>
<dbReference type="InterPro" id="IPR016039">
    <property type="entry name" value="Thiolase-like"/>
</dbReference>
<dbReference type="NCBIfam" id="NF005589">
    <property type="entry name" value="PRK07314.1"/>
    <property type="match status" value="1"/>
</dbReference>
<evidence type="ECO:0000256" key="2">
    <source>
        <dbReference type="ARBA" id="ARBA00008467"/>
    </source>
</evidence>
<comment type="pathway">
    <text evidence="1 11">Lipid metabolism; fatty acid biosynthesis.</text>
</comment>
<proteinExistence type="inferred from homology"/>
<reference evidence="15 16" key="1">
    <citation type="submission" date="2017-11" db="EMBL/GenBank/DDBJ databases">
        <title>Animal gut microbial communities from fecal samples from Wisconsin, USA.</title>
        <authorList>
            <person name="Neumann A."/>
        </authorList>
    </citation>
    <scope>NUCLEOTIDE SEQUENCE [LARGE SCALE GENOMIC DNA]</scope>
    <source>
        <strain evidence="15 16">UWS3</strain>
    </source>
</reference>
<protein>
    <recommendedName>
        <fullName evidence="4 11">3-oxoacyl-[acyl-carrier-protein] synthase 2</fullName>
        <ecNumber evidence="3 11">2.3.1.179</ecNumber>
    </recommendedName>
</protein>
<dbReference type="InterPro" id="IPR020841">
    <property type="entry name" value="PKS_Beta-ketoAc_synthase_dom"/>
</dbReference>